<gene>
    <name evidence="1" type="ORF">FKY71_15960</name>
</gene>
<dbReference type="InterPro" id="IPR036597">
    <property type="entry name" value="Fido-like_dom_sf"/>
</dbReference>
<dbReference type="Gene3D" id="1.10.3290.10">
    <property type="entry name" value="Fido-like domain"/>
    <property type="match status" value="1"/>
</dbReference>
<organism evidence="1 2">
    <name type="scientific">Spiribacter salinus</name>
    <dbReference type="NCBI Taxonomy" id="1335746"/>
    <lineage>
        <taxon>Bacteria</taxon>
        <taxon>Pseudomonadati</taxon>
        <taxon>Pseudomonadota</taxon>
        <taxon>Gammaproteobacteria</taxon>
        <taxon>Chromatiales</taxon>
        <taxon>Ectothiorhodospiraceae</taxon>
        <taxon>Spiribacter</taxon>
    </lineage>
</organism>
<reference evidence="1 2" key="1">
    <citation type="submission" date="2019-06" db="EMBL/GenBank/DDBJ databases">
        <title>Metagenome assembled Genome of Spiribacter salinus SL48-SHIP from the microbial mat of Salt Lake 48 (Novosibirsk region, Russia).</title>
        <authorList>
            <person name="Shipova A."/>
            <person name="Rozanov A.S."/>
            <person name="Bryanskaya A.V."/>
            <person name="Peltek S.E."/>
        </authorList>
    </citation>
    <scope>NUCLEOTIDE SEQUENCE [LARGE SCALE GENOMIC DNA]</scope>
    <source>
        <strain evidence="1">SL48-SHIP-2</strain>
    </source>
</reference>
<name>A0A540VL95_9GAMM</name>
<comment type="caution">
    <text evidence="1">The sequence shown here is derived from an EMBL/GenBank/DDBJ whole genome shotgun (WGS) entry which is preliminary data.</text>
</comment>
<evidence type="ECO:0000313" key="1">
    <source>
        <dbReference type="EMBL" id="TQE97539.1"/>
    </source>
</evidence>
<proteinExistence type="predicted"/>
<sequence>MTNNPPFIATPEILALVVAIGEQVGRLEASLPPERQLLLRRANRLRTIQGSLAIEGNTLSLDQVTAVVEGKRVLGSAREVQEVRGAVAAYERLGDWDPSNRDHLLEAHGVLMAGLVD</sequence>
<dbReference type="EMBL" id="VIFK01000302">
    <property type="protein sequence ID" value="TQE97539.1"/>
    <property type="molecule type" value="Genomic_DNA"/>
</dbReference>
<dbReference type="Proteomes" id="UP000315400">
    <property type="component" value="Unassembled WGS sequence"/>
</dbReference>
<dbReference type="AlphaFoldDB" id="A0A540VL95"/>
<feature type="non-terminal residue" evidence="1">
    <location>
        <position position="117"/>
    </location>
</feature>
<evidence type="ECO:0000313" key="2">
    <source>
        <dbReference type="Proteomes" id="UP000315400"/>
    </source>
</evidence>
<protein>
    <submittedName>
        <fullName evidence="1">Cell filamentation protein Fic</fullName>
    </submittedName>
</protein>
<accession>A0A540VL95</accession>